<feature type="compositionally biased region" description="Basic and acidic residues" evidence="1">
    <location>
        <begin position="32"/>
        <end position="41"/>
    </location>
</feature>
<proteinExistence type="predicted"/>
<protein>
    <submittedName>
        <fullName evidence="2">Uncharacterized protein</fullName>
    </submittedName>
</protein>
<evidence type="ECO:0000313" key="3">
    <source>
        <dbReference type="Proteomes" id="UP000006001"/>
    </source>
</evidence>
<sequence>MHGIRAQSVNGMNSARKEMHVDANDEGTGDVQGKHADNGAG</sequence>
<gene>
    <name evidence="2" type="ORF">HMPREF0762_00524</name>
</gene>
<accession>D0WF18</accession>
<dbReference type="AlphaFoldDB" id="D0WF18"/>
<feature type="region of interest" description="Disordered" evidence="1">
    <location>
        <begin position="1"/>
        <end position="41"/>
    </location>
</feature>
<reference evidence="2" key="1">
    <citation type="submission" date="2009-10" db="EMBL/GenBank/DDBJ databases">
        <authorList>
            <person name="Weinstock G."/>
            <person name="Sodergren E."/>
            <person name="Clifton S."/>
            <person name="Fulton L."/>
            <person name="Fulton B."/>
            <person name="Courtney L."/>
            <person name="Fronick C."/>
            <person name="Harrison M."/>
            <person name="Strong C."/>
            <person name="Farmer C."/>
            <person name="Delahaunty K."/>
            <person name="Markovic C."/>
            <person name="Hall O."/>
            <person name="Minx P."/>
            <person name="Tomlinson C."/>
            <person name="Mitreva M."/>
            <person name="Nelson J."/>
            <person name="Hou S."/>
            <person name="Wollam A."/>
            <person name="Pepin K.H."/>
            <person name="Johnson M."/>
            <person name="Bhonagiri V."/>
            <person name="Nash W.E."/>
            <person name="Warren W."/>
            <person name="Chinwalla A."/>
            <person name="Mardis E.R."/>
            <person name="Wilson R.K."/>
        </authorList>
    </citation>
    <scope>NUCLEOTIDE SEQUENCE [LARGE SCALE GENOMIC DNA]</scope>
    <source>
        <strain evidence="2">ATCC 700122</strain>
    </source>
</reference>
<dbReference type="Proteomes" id="UP000006001">
    <property type="component" value="Unassembled WGS sequence"/>
</dbReference>
<evidence type="ECO:0000256" key="1">
    <source>
        <dbReference type="SAM" id="MobiDB-lite"/>
    </source>
</evidence>
<name>D0WF18_SLAES</name>
<dbReference type="EMBL" id="ACUX02000005">
    <property type="protein sequence ID" value="EEZ61888.1"/>
    <property type="molecule type" value="Genomic_DNA"/>
</dbReference>
<dbReference type="STRING" id="649764.HMPREF0762_00524"/>
<dbReference type="HOGENOM" id="CLU_3276738_0_0_11"/>
<organism evidence="2 3">
    <name type="scientific">Slackia exigua (strain ATCC 700122 / DSM 15923 / CIP 105133 / JCM 11022 / KCTC 5966 / S-7)</name>
    <dbReference type="NCBI Taxonomy" id="649764"/>
    <lineage>
        <taxon>Bacteria</taxon>
        <taxon>Bacillati</taxon>
        <taxon>Actinomycetota</taxon>
        <taxon>Coriobacteriia</taxon>
        <taxon>Eggerthellales</taxon>
        <taxon>Eggerthellaceae</taxon>
        <taxon>Slackia</taxon>
    </lineage>
</organism>
<comment type="caution">
    <text evidence="2">The sequence shown here is derived from an EMBL/GenBank/DDBJ whole genome shotgun (WGS) entry which is preliminary data.</text>
</comment>
<keyword evidence="3" id="KW-1185">Reference proteome</keyword>
<evidence type="ECO:0000313" key="2">
    <source>
        <dbReference type="EMBL" id="EEZ61888.1"/>
    </source>
</evidence>